<organism evidence="1">
    <name type="scientific">Tanacetum cinerariifolium</name>
    <name type="common">Dalmatian daisy</name>
    <name type="synonym">Chrysanthemum cinerariifolium</name>
    <dbReference type="NCBI Taxonomy" id="118510"/>
    <lineage>
        <taxon>Eukaryota</taxon>
        <taxon>Viridiplantae</taxon>
        <taxon>Streptophyta</taxon>
        <taxon>Embryophyta</taxon>
        <taxon>Tracheophyta</taxon>
        <taxon>Spermatophyta</taxon>
        <taxon>Magnoliopsida</taxon>
        <taxon>eudicotyledons</taxon>
        <taxon>Gunneridae</taxon>
        <taxon>Pentapetalae</taxon>
        <taxon>asterids</taxon>
        <taxon>campanulids</taxon>
        <taxon>Asterales</taxon>
        <taxon>Asteraceae</taxon>
        <taxon>Asteroideae</taxon>
        <taxon>Anthemideae</taxon>
        <taxon>Anthemidinae</taxon>
        <taxon>Tanacetum</taxon>
    </lineage>
</organism>
<sequence>MKPQYILGYSSAVHEGTRMVKERLRQAFRATMLVDDTRNESSNSKAYVLNVEEVKRPDHVLNTEDPIRTIMFLGSWTGAEEIGVLVGKNHISIKFFVFVRNIILVRDMNVTYEDIIQSCNKKDNVTVKHHYHVDVFIVAIDGQLQEINNRFSESFRDFSS</sequence>
<comment type="caution">
    <text evidence="1">The sequence shown here is derived from an EMBL/GenBank/DDBJ whole genome shotgun (WGS) entry which is preliminary data.</text>
</comment>
<protein>
    <submittedName>
        <fullName evidence="1">Zinc finger MYM-type protein 1</fullName>
    </submittedName>
</protein>
<proteinExistence type="predicted"/>
<accession>A0A6L2MW35</accession>
<dbReference type="EMBL" id="BKCJ010007512">
    <property type="protein sequence ID" value="GEU77629.1"/>
    <property type="molecule type" value="Genomic_DNA"/>
</dbReference>
<dbReference type="AlphaFoldDB" id="A0A6L2MW35"/>
<evidence type="ECO:0000313" key="1">
    <source>
        <dbReference type="EMBL" id="GEU77629.1"/>
    </source>
</evidence>
<gene>
    <name evidence="1" type="ORF">Tci_049607</name>
</gene>
<reference evidence="1" key="1">
    <citation type="journal article" date="2019" name="Sci. Rep.">
        <title>Draft genome of Tanacetum cinerariifolium, the natural source of mosquito coil.</title>
        <authorList>
            <person name="Yamashiro T."/>
            <person name="Shiraishi A."/>
            <person name="Satake H."/>
            <person name="Nakayama K."/>
        </authorList>
    </citation>
    <scope>NUCLEOTIDE SEQUENCE</scope>
</reference>
<name>A0A6L2MW35_TANCI</name>